<dbReference type="Pfam" id="PF00430">
    <property type="entry name" value="ATP-synt_B"/>
    <property type="match status" value="1"/>
</dbReference>
<dbReference type="Proteomes" id="UP001597368">
    <property type="component" value="Unassembled WGS sequence"/>
</dbReference>
<dbReference type="HAMAP" id="MF_01398">
    <property type="entry name" value="ATP_synth_b_bprime"/>
    <property type="match status" value="1"/>
</dbReference>
<evidence type="ECO:0000256" key="7">
    <source>
        <dbReference type="ARBA" id="ARBA00022781"/>
    </source>
</evidence>
<comment type="subcellular location">
    <subcellularLocation>
        <location evidence="1 14">Cell membrane</location>
        <topology evidence="1 14">Single-pass membrane protein</topology>
    </subcellularLocation>
</comment>
<evidence type="ECO:0000256" key="9">
    <source>
        <dbReference type="ARBA" id="ARBA00023065"/>
    </source>
</evidence>
<comment type="subunit">
    <text evidence="13 14">F-type ATPases have 2 components, F(1) - the catalytic core - and F(0) - the membrane proton channel. F(1) has five subunits: alpha(3), beta(3), gamma(1), delta(1), epsilon(1). F(0) has three main subunits: a(1), b(2) and c(10-14). The alpha and beta chains form an alternating ring which encloses part of the gamma chain. F(1) is attached to F(0) by a central stalk formed by the gamma and epsilon chains, while a peripheral stalk is formed by the delta and b chains.</text>
</comment>
<name>A0ABW4TA64_9ACTN</name>
<keyword evidence="6 14" id="KW-0812">Transmembrane</keyword>
<keyword evidence="4 14" id="KW-1003">Cell membrane</keyword>
<evidence type="ECO:0000256" key="5">
    <source>
        <dbReference type="ARBA" id="ARBA00022547"/>
    </source>
</evidence>
<dbReference type="Gene3D" id="1.20.5.620">
    <property type="entry name" value="F1F0 ATP synthase subunit B, membrane domain"/>
    <property type="match status" value="1"/>
</dbReference>
<keyword evidence="9 14" id="KW-0406">Ion transport</keyword>
<comment type="function">
    <text evidence="12 14">F(1)F(0) ATP synthase produces ATP from ADP in the presence of a proton or sodium gradient. F-type ATPases consist of two structural domains, F(1) containing the extramembraneous catalytic core and F(0) containing the membrane proton channel, linked together by a central stalk and a peripheral stalk. During catalysis, ATP synthesis in the catalytic domain of F(1) is coupled via a rotary mechanism of the central stalk subunits to proton translocation.</text>
</comment>
<dbReference type="EMBL" id="JBHUFV010000061">
    <property type="protein sequence ID" value="MFD1938278.1"/>
    <property type="molecule type" value="Genomic_DNA"/>
</dbReference>
<dbReference type="InterPro" id="IPR005864">
    <property type="entry name" value="ATP_synth_F0_bsu_bac"/>
</dbReference>
<dbReference type="NCBIfam" id="TIGR01144">
    <property type="entry name" value="ATP_synt_b"/>
    <property type="match status" value="1"/>
</dbReference>
<dbReference type="PANTHER" id="PTHR33445:SF1">
    <property type="entry name" value="ATP SYNTHASE SUBUNIT B"/>
    <property type="match status" value="1"/>
</dbReference>
<dbReference type="RefSeq" id="WP_379580178.1">
    <property type="nucleotide sequence ID" value="NZ_JBHUFV010000061.1"/>
</dbReference>
<comment type="caution">
    <text evidence="17">The sequence shown here is derived from an EMBL/GenBank/DDBJ whole genome shotgun (WGS) entry which is preliminary data.</text>
</comment>
<evidence type="ECO:0000256" key="1">
    <source>
        <dbReference type="ARBA" id="ARBA00004162"/>
    </source>
</evidence>
<accession>A0ABW4TA64</accession>
<organism evidence="17 18">
    <name type="scientific">Nonomuraea mangrovi</name>
    <dbReference type="NCBI Taxonomy" id="2316207"/>
    <lineage>
        <taxon>Bacteria</taxon>
        <taxon>Bacillati</taxon>
        <taxon>Actinomycetota</taxon>
        <taxon>Actinomycetes</taxon>
        <taxon>Streptosporangiales</taxon>
        <taxon>Streptosporangiaceae</taxon>
        <taxon>Nonomuraea</taxon>
    </lineage>
</organism>
<dbReference type="PANTHER" id="PTHR33445">
    <property type="entry name" value="ATP SYNTHASE SUBUNIT B', CHLOROPLASTIC"/>
    <property type="match status" value="1"/>
</dbReference>
<evidence type="ECO:0000256" key="16">
    <source>
        <dbReference type="SAM" id="Coils"/>
    </source>
</evidence>
<dbReference type="CDD" id="cd06503">
    <property type="entry name" value="ATP-synt_Fo_b"/>
    <property type="match status" value="1"/>
</dbReference>
<evidence type="ECO:0000256" key="8">
    <source>
        <dbReference type="ARBA" id="ARBA00022989"/>
    </source>
</evidence>
<keyword evidence="7 14" id="KW-0375">Hydrogen ion transport</keyword>
<keyword evidence="5 14" id="KW-0138">CF(0)</keyword>
<keyword evidence="11 14" id="KW-0066">ATP synthesis</keyword>
<comment type="function">
    <text evidence="14">Component of the F(0) channel, it forms part of the peripheral stalk, linking F(1) to F(0).</text>
</comment>
<keyword evidence="16" id="KW-0175">Coiled coil</keyword>
<evidence type="ECO:0000256" key="14">
    <source>
        <dbReference type="HAMAP-Rule" id="MF_01398"/>
    </source>
</evidence>
<dbReference type="InterPro" id="IPR028987">
    <property type="entry name" value="ATP_synth_B-like_membr_sf"/>
</dbReference>
<feature type="coiled-coil region" evidence="16">
    <location>
        <begin position="45"/>
        <end position="90"/>
    </location>
</feature>
<feature type="transmembrane region" description="Helical" evidence="14">
    <location>
        <begin position="12"/>
        <end position="31"/>
    </location>
</feature>
<keyword evidence="8 14" id="KW-1133">Transmembrane helix</keyword>
<evidence type="ECO:0000256" key="2">
    <source>
        <dbReference type="ARBA" id="ARBA00005513"/>
    </source>
</evidence>
<evidence type="ECO:0000256" key="15">
    <source>
        <dbReference type="RuleBase" id="RU003848"/>
    </source>
</evidence>
<evidence type="ECO:0000313" key="18">
    <source>
        <dbReference type="Proteomes" id="UP001597368"/>
    </source>
</evidence>
<dbReference type="InterPro" id="IPR002146">
    <property type="entry name" value="ATP_synth_b/b'su_bac/chlpt"/>
</dbReference>
<evidence type="ECO:0000256" key="13">
    <source>
        <dbReference type="ARBA" id="ARBA00025830"/>
    </source>
</evidence>
<protein>
    <recommendedName>
        <fullName evidence="14">ATP synthase subunit b</fullName>
    </recommendedName>
    <alternativeName>
        <fullName evidence="14">ATP synthase F(0) sector subunit b</fullName>
    </alternativeName>
    <alternativeName>
        <fullName evidence="14">ATPase subunit I</fullName>
    </alternativeName>
    <alternativeName>
        <fullName evidence="14">F-type ATPase subunit b</fullName>
        <shortName evidence="14">F-ATPase subunit b</shortName>
    </alternativeName>
</protein>
<evidence type="ECO:0000256" key="3">
    <source>
        <dbReference type="ARBA" id="ARBA00022448"/>
    </source>
</evidence>
<proteinExistence type="inferred from homology"/>
<evidence type="ECO:0000256" key="10">
    <source>
        <dbReference type="ARBA" id="ARBA00023136"/>
    </source>
</evidence>
<keyword evidence="18" id="KW-1185">Reference proteome</keyword>
<evidence type="ECO:0000256" key="11">
    <source>
        <dbReference type="ARBA" id="ARBA00023310"/>
    </source>
</evidence>
<keyword evidence="10 14" id="KW-0472">Membrane</keyword>
<dbReference type="SUPFAM" id="SSF81573">
    <property type="entry name" value="F1F0 ATP synthase subunit B, membrane domain"/>
    <property type="match status" value="1"/>
</dbReference>
<evidence type="ECO:0000256" key="4">
    <source>
        <dbReference type="ARBA" id="ARBA00022475"/>
    </source>
</evidence>
<evidence type="ECO:0000313" key="17">
    <source>
        <dbReference type="EMBL" id="MFD1938278.1"/>
    </source>
</evidence>
<gene>
    <name evidence="14" type="primary">atpF</name>
    <name evidence="17" type="ORF">ACFSKW_43055</name>
</gene>
<sequence>MNPLFPDNYSEPVIGLVMFLVTLFVIGKLLVPRIQKTLAERADAIDGGMMRAEEARAEARNLERQYRERLEAARRDAALLREEAREQGAQIGAELRAQAQAQARHLIGTAHAQIEADRQAAFAQLRPEIGRLSTDLAGRVIGESLEVDVRDTGIVERFLDELDNRTVS</sequence>
<dbReference type="InterPro" id="IPR050059">
    <property type="entry name" value="ATP_synthase_B_chain"/>
</dbReference>
<evidence type="ECO:0000256" key="12">
    <source>
        <dbReference type="ARBA" id="ARBA00025198"/>
    </source>
</evidence>
<dbReference type="NCBIfam" id="NF004412">
    <property type="entry name" value="PRK05759.1-3"/>
    <property type="match status" value="1"/>
</dbReference>
<comment type="similarity">
    <text evidence="2 14 15">Belongs to the ATPase B chain family.</text>
</comment>
<evidence type="ECO:0000256" key="6">
    <source>
        <dbReference type="ARBA" id="ARBA00022692"/>
    </source>
</evidence>
<reference evidence="18" key="1">
    <citation type="journal article" date="2019" name="Int. J. Syst. Evol. Microbiol.">
        <title>The Global Catalogue of Microorganisms (GCM) 10K type strain sequencing project: providing services to taxonomists for standard genome sequencing and annotation.</title>
        <authorList>
            <consortium name="The Broad Institute Genomics Platform"/>
            <consortium name="The Broad Institute Genome Sequencing Center for Infectious Disease"/>
            <person name="Wu L."/>
            <person name="Ma J."/>
        </authorList>
    </citation>
    <scope>NUCLEOTIDE SEQUENCE [LARGE SCALE GENOMIC DNA]</scope>
    <source>
        <strain evidence="18">ICMP 6774ER</strain>
    </source>
</reference>
<keyword evidence="3 14" id="KW-0813">Transport</keyword>